<reference evidence="2 3" key="1">
    <citation type="submission" date="2019-03" db="EMBL/GenBank/DDBJ databases">
        <title>Ruegeria lutea sp. nov., a novel strain, isolated from marine sediment, the Masan Bay, South Korea.</title>
        <authorList>
            <person name="Kim J."/>
            <person name="Kim D.-Y."/>
            <person name="Lee S.-S."/>
        </authorList>
    </citation>
    <scope>NUCLEOTIDE SEQUENCE [LARGE SCALE GENOMIC DNA]</scope>
    <source>
        <strain evidence="2 3">318-1</strain>
    </source>
</reference>
<dbReference type="Gene3D" id="3.40.50.300">
    <property type="entry name" value="P-loop containing nucleotide triphosphate hydrolases"/>
    <property type="match status" value="1"/>
</dbReference>
<dbReference type="SUPFAM" id="SSF52540">
    <property type="entry name" value="P-loop containing nucleoside triphosphate hydrolases"/>
    <property type="match status" value="1"/>
</dbReference>
<dbReference type="Pfam" id="PF13304">
    <property type="entry name" value="AAA_21"/>
    <property type="match status" value="1"/>
</dbReference>
<dbReference type="RefSeq" id="WP_133358788.1">
    <property type="nucleotide sequence ID" value="NZ_SMUV01000054.1"/>
</dbReference>
<protein>
    <recommendedName>
        <fullName evidence="1">ATPase AAA-type core domain-containing protein</fullName>
    </recommendedName>
</protein>
<accession>A0A4V3ASI8</accession>
<dbReference type="AlphaFoldDB" id="A0A4V3ASI8"/>
<evidence type="ECO:0000313" key="3">
    <source>
        <dbReference type="Proteomes" id="UP000295301"/>
    </source>
</evidence>
<dbReference type="InterPro" id="IPR027417">
    <property type="entry name" value="P-loop_NTPase"/>
</dbReference>
<name>A0A4V3ASI8_9RHOB</name>
<dbReference type="PANTHER" id="PTHR43581:SF4">
    <property type="entry name" value="ATP_GTP PHOSPHATASE"/>
    <property type="match status" value="1"/>
</dbReference>
<feature type="domain" description="ATPase AAA-type core" evidence="1">
    <location>
        <begin position="30"/>
        <end position="329"/>
    </location>
</feature>
<dbReference type="Proteomes" id="UP000295301">
    <property type="component" value="Unassembled WGS sequence"/>
</dbReference>
<organism evidence="2 3">
    <name type="scientific">Antarcticimicrobium luteum</name>
    <dbReference type="NCBI Taxonomy" id="2547397"/>
    <lineage>
        <taxon>Bacteria</taxon>
        <taxon>Pseudomonadati</taxon>
        <taxon>Pseudomonadota</taxon>
        <taxon>Alphaproteobacteria</taxon>
        <taxon>Rhodobacterales</taxon>
        <taxon>Paracoccaceae</taxon>
        <taxon>Antarcticimicrobium</taxon>
    </lineage>
</organism>
<keyword evidence="3" id="KW-1185">Reference proteome</keyword>
<dbReference type="InterPro" id="IPR051396">
    <property type="entry name" value="Bact_Antivir_Def_Nuclease"/>
</dbReference>
<dbReference type="InterPro" id="IPR003959">
    <property type="entry name" value="ATPase_AAA_core"/>
</dbReference>
<evidence type="ECO:0000259" key="1">
    <source>
        <dbReference type="Pfam" id="PF13304"/>
    </source>
</evidence>
<evidence type="ECO:0000313" key="2">
    <source>
        <dbReference type="EMBL" id="TDK50708.1"/>
    </source>
</evidence>
<dbReference type="EMBL" id="SMUV01000054">
    <property type="protein sequence ID" value="TDK50708.1"/>
    <property type="molecule type" value="Genomic_DNA"/>
</dbReference>
<comment type="caution">
    <text evidence="2">The sequence shown here is derived from an EMBL/GenBank/DDBJ whole genome shotgun (WGS) entry which is preliminary data.</text>
</comment>
<sequence length="398" mass="44985">MKLREVSAKNFRTLEDLGVSFEDDYCTLSGRNNAGKTAIVTIIRHFLDNEDRPFFHGENALSFERDHTQWSSTEEMEISVRLELDRHDDAEVFFVVDKFASAPIEGDAARVRIIETFTVGGRSRLICRVNGQELDGQNSSEIAKKLKSADNLVVHNSTVPSRSIYYFSGEMTEVLESHFSQEDRKKISDAERNLSNKVKNAAKQHKEDLSALLGRLGENYEVELTTLDRGGSSRFPLNVKLNDKSVDVNLGGWGSGTQNRTRVLISVLEADRIRKSQSPESRSTPVVIVEEPESFLHPSAQAEFGRVLNNLAEDFGIQILATTHSPYMLNQTKPEANILLERKVSRKKLKETVRMDVSGDDWMLPFADNLGVVSGEFIPWKKNRRISKLENCFGGRRY</sequence>
<dbReference type="OrthoDB" id="9816534at2"/>
<proteinExistence type="predicted"/>
<dbReference type="PANTHER" id="PTHR43581">
    <property type="entry name" value="ATP/GTP PHOSPHATASE"/>
    <property type="match status" value="1"/>
</dbReference>
<gene>
    <name evidence="2" type="ORF">E1832_05790</name>
</gene>